<protein>
    <submittedName>
        <fullName evidence="1">Uncharacterized protein</fullName>
    </submittedName>
</protein>
<keyword evidence="2" id="KW-1185">Reference proteome</keyword>
<name>A0ACC2V454_9TREE</name>
<sequence length="1027" mass="114695">MWILQIRELNQKGVYEYLKYAEKSLPLKQSKTYYLGRAPEPPKAQDDTAGVNAIVLRQFGVAKRAARIKVDEWQRYFDRKTSEIVSPLRVQICPKVTYFPDEFKGSAKAIVVWQPLGVHPEDSHDERHYMKSSEATPFVIQSGTIVHITDDLKIRFVWQPVIIADADRTPERANQYGYLNEFLIYNSLEFLPNHTSFVIKKEIFANDRDCLSAVSSSVPIVSPEWLNSLQLTIQKTQEQKTPQGIFQLPVYDKFPPVVDPAIDDVRRIAAWWSPQSFKGVIWKGITVVTLGGKSPLNEEQYFRSLGANVRHLDVLSPANRVTNWEDFYARLQPCMEEADKFYRKCLENPPSSRYGNIAIALGDNVIDSYSAVGVMFIDILMGPLEKLNIPINFAQNWWTTLTNGKWSDFSSTTQHDNDIAMESQSHGATSASPSQVRTASQAGTSIEQQSVGIPSTHPEEQAPTQQSGPKRKLQLRARQGRQPFSVLGKHSDNERDDENEMPQRKRSRVAIEEAGEAKANTLAHDSVEAGVPDTQKSNASVGSGLKRRAGKARLGLLHSIGESDDDFKKPQSSQKDTLHAYRSLYNSIKQSGANPSQADSGTDAAEPEEEEDFVQRSINRQKNEAEATVQAHSKANQRQEHTDDQEMGFGESRPHVEAKNSTAAHGRPLHAPHIEPTRPEGVTKDTEFLQTITKARKGAKEPDEFDLEFNALKIARPKKSAPPKVYGAGLFDASTIYNSVLDLDTDVTGNFIKIERVNLFRKDKELDPAPKQDWAGRPNFKKFRKVTTTLALISHSCLILILWLEQQEISRRAPVKLNLAPAADFGIGLEYWPDTKASNAVSTEPLQYTQNRVKKSQVPAEASHSTSQFVARPKRRLLRVDSEDEDGVMALPTLARDASGAFTTQTKQRKLQATPTMESSSATGSRQSSATARPKVAPIRASSNLLAVESDEETQIQPAKKTYQKVNSRASRGESSRAEELLGSATSSHTASIAPSTNKRKRLIPMDDDDDNDMVNMPLSWFLGILH</sequence>
<evidence type="ECO:0000313" key="1">
    <source>
        <dbReference type="EMBL" id="KAJ9093616.1"/>
    </source>
</evidence>
<dbReference type="EMBL" id="JASBWR010000121">
    <property type="protein sequence ID" value="KAJ9093616.1"/>
    <property type="molecule type" value="Genomic_DNA"/>
</dbReference>
<evidence type="ECO:0000313" key="2">
    <source>
        <dbReference type="Proteomes" id="UP001241377"/>
    </source>
</evidence>
<proteinExistence type="predicted"/>
<dbReference type="Proteomes" id="UP001241377">
    <property type="component" value="Unassembled WGS sequence"/>
</dbReference>
<comment type="caution">
    <text evidence="1">The sequence shown here is derived from an EMBL/GenBank/DDBJ whole genome shotgun (WGS) entry which is preliminary data.</text>
</comment>
<accession>A0ACC2V454</accession>
<reference evidence="1" key="1">
    <citation type="submission" date="2023-04" db="EMBL/GenBank/DDBJ databases">
        <title>Draft Genome sequencing of Naganishia species isolated from polar environments using Oxford Nanopore Technology.</title>
        <authorList>
            <person name="Leo P."/>
            <person name="Venkateswaran K."/>
        </authorList>
    </citation>
    <scope>NUCLEOTIDE SEQUENCE</scope>
    <source>
        <strain evidence="1">MNA-CCFEE 5261</strain>
    </source>
</reference>
<organism evidence="1 2">
    <name type="scientific">Naganishia cerealis</name>
    <dbReference type="NCBI Taxonomy" id="610337"/>
    <lineage>
        <taxon>Eukaryota</taxon>
        <taxon>Fungi</taxon>
        <taxon>Dikarya</taxon>
        <taxon>Basidiomycota</taxon>
        <taxon>Agaricomycotina</taxon>
        <taxon>Tremellomycetes</taxon>
        <taxon>Filobasidiales</taxon>
        <taxon>Filobasidiaceae</taxon>
        <taxon>Naganishia</taxon>
    </lineage>
</organism>
<gene>
    <name evidence="1" type="ORF">QFC19_008284</name>
</gene>